<evidence type="ECO:0000313" key="3">
    <source>
        <dbReference type="Proteomes" id="UP000679226"/>
    </source>
</evidence>
<dbReference type="AlphaFoldDB" id="A0A415RUD2"/>
<gene>
    <name evidence="2" type="ORF">INE88_02807</name>
</gene>
<dbReference type="Proteomes" id="UP000679226">
    <property type="component" value="Chromosome"/>
</dbReference>
<dbReference type="Pfam" id="PF04230">
    <property type="entry name" value="PS_pyruv_trans"/>
    <property type="match status" value="1"/>
</dbReference>
<protein>
    <submittedName>
        <fullName evidence="2">Polysaccharide pyruvyl transferase</fullName>
    </submittedName>
</protein>
<sequence>MRKKVDIITLMDVPNFGSMLQAYATGILIEREGYDVEFIDYYRINHSAWSKFKIFIFDKSLGNIVKRFIYGCATLLFYSLLMKRLRSSVKNRFKFTRYYRTIEALEKNPPKADLFMTGSDQVWNSVHNKSIDKALFLSFVQGKKVAFSASVGLESFPDNELAETKSLLDTYDKISVRERHTKDYFRKLGYKDTEQVLDPTLMLTADEWRDIIGLKSRNDDEQHYLLVYSVERFNNDFIFSQAKKIAADLGLKTYAISATFPVKAKRYGIDKVFALGTIKQFLTLIANADYVIASSFHGTAFSINFNKPFITILSEQFNIRMKSLIEMIDVSDRILTTQDFSVKELSPIDYVNINKVLNSEREKSYRILRETLNV</sequence>
<dbReference type="InterPro" id="IPR007345">
    <property type="entry name" value="Polysacch_pyruvyl_Trfase"/>
</dbReference>
<feature type="domain" description="Polysaccharide pyruvyl transferase" evidence="1">
    <location>
        <begin position="15"/>
        <end position="312"/>
    </location>
</feature>
<accession>A0A415RUD2</accession>
<keyword evidence="2" id="KW-0808">Transferase</keyword>
<evidence type="ECO:0000259" key="1">
    <source>
        <dbReference type="Pfam" id="PF04230"/>
    </source>
</evidence>
<reference evidence="2" key="1">
    <citation type="journal article" date="2021" name="PLoS Genet.">
        <title>Mobile Type VI secretion system loci of the gut Bacteroidales display extensive intra-ecosystem transfer, multi-species spread and geographical clustering.</title>
        <authorList>
            <person name="Garcia-Bayona L."/>
            <person name="Coyne M.J."/>
            <person name="Comstock L.E."/>
        </authorList>
    </citation>
    <scope>NUCLEOTIDE SEQUENCE</scope>
    <source>
        <strain evidence="2">CL11T00C20</strain>
    </source>
</reference>
<dbReference type="GO" id="GO:0016740">
    <property type="term" value="F:transferase activity"/>
    <property type="evidence" value="ECO:0007669"/>
    <property type="project" value="UniProtKB-KW"/>
</dbReference>
<evidence type="ECO:0000313" key="2">
    <source>
        <dbReference type="EMBL" id="QUT45983.1"/>
    </source>
</evidence>
<proteinExistence type="predicted"/>
<dbReference type="RefSeq" id="WP_118034383.1">
    <property type="nucleotide sequence ID" value="NZ_CP072227.1"/>
</dbReference>
<dbReference type="EMBL" id="CP072227">
    <property type="protein sequence ID" value="QUT45983.1"/>
    <property type="molecule type" value="Genomic_DNA"/>
</dbReference>
<organism evidence="2 3">
    <name type="scientific">Bacteroides eggerthii</name>
    <dbReference type="NCBI Taxonomy" id="28111"/>
    <lineage>
        <taxon>Bacteria</taxon>
        <taxon>Pseudomonadati</taxon>
        <taxon>Bacteroidota</taxon>
        <taxon>Bacteroidia</taxon>
        <taxon>Bacteroidales</taxon>
        <taxon>Bacteroidaceae</taxon>
        <taxon>Bacteroides</taxon>
    </lineage>
</organism>
<name>A0A415RUD2_9BACE</name>
<dbReference type="KEGG" id="beg:INE88_02807"/>